<evidence type="ECO:0000313" key="2">
    <source>
        <dbReference type="EMBL" id="ATQ76436.1"/>
    </source>
</evidence>
<evidence type="ECO:0000313" key="3">
    <source>
        <dbReference type="Proteomes" id="UP000229897"/>
    </source>
</evidence>
<dbReference type="InterPro" id="IPR005835">
    <property type="entry name" value="NTP_transferase_dom"/>
</dbReference>
<gene>
    <name evidence="2" type="ORF">CR152_19315</name>
</gene>
<dbReference type="PANTHER" id="PTHR22572">
    <property type="entry name" value="SUGAR-1-PHOSPHATE GUANYL TRANSFERASE"/>
    <property type="match status" value="1"/>
</dbReference>
<dbReference type="Proteomes" id="UP000229897">
    <property type="component" value="Chromosome"/>
</dbReference>
<dbReference type="EMBL" id="CP024608">
    <property type="protein sequence ID" value="ATQ76436.1"/>
    <property type="molecule type" value="Genomic_DNA"/>
</dbReference>
<dbReference type="Gene3D" id="3.90.550.10">
    <property type="entry name" value="Spore Coat Polysaccharide Biosynthesis Protein SpsA, Chain A"/>
    <property type="match status" value="1"/>
</dbReference>
<reference evidence="2" key="1">
    <citation type="submission" date="2017-10" db="EMBL/GenBank/DDBJ databases">
        <title>Massilia psychrophilum sp. nov., a novel purple-pigmented bacterium isolated from Tianshan glacier, Xinjiang Municipality, China.</title>
        <authorList>
            <person name="Wang H."/>
        </authorList>
    </citation>
    <scope>NUCLEOTIDE SEQUENCE [LARGE SCALE GENOMIC DNA]</scope>
    <source>
        <strain evidence="2">B2</strain>
    </source>
</reference>
<dbReference type="SUPFAM" id="SSF53448">
    <property type="entry name" value="Nucleotide-diphospho-sugar transferases"/>
    <property type="match status" value="1"/>
</dbReference>
<sequence length="238" mass="25223">MMALPRVLILAGGKGTRLGPLLGGLPKPMAMVGGRPFLAHLIERLGAAGLTDVTLSLGYQADCIIGHFGERHGGVALRHVIEPSALGTGGAIALALAGQGDAPWLVMNGDTCFDIDYHAFIACWRARPAHLAMALTELPDCSRYGRVVVRAGQVIDFAEKQPGAAGLINAGLYLLTENMLRPFGLPPHYSFETELLQAHCAALQPSAFIADGYFIDIGVPDDLERARRHMPLRAPGAG</sequence>
<dbReference type="GO" id="GO:0016740">
    <property type="term" value="F:transferase activity"/>
    <property type="evidence" value="ECO:0007669"/>
    <property type="project" value="UniProtKB-KW"/>
</dbReference>
<name>A0A2D2DN79_9BURK</name>
<dbReference type="KEGG" id="mass:CR152_19315"/>
<accession>A0A2D2DN79</accession>
<dbReference type="AlphaFoldDB" id="A0A2D2DN79"/>
<proteinExistence type="predicted"/>
<dbReference type="Pfam" id="PF00483">
    <property type="entry name" value="NTP_transferase"/>
    <property type="match status" value="1"/>
</dbReference>
<keyword evidence="2" id="KW-0808">Transferase</keyword>
<dbReference type="InterPro" id="IPR050486">
    <property type="entry name" value="Mannose-1P_guanyltransferase"/>
</dbReference>
<feature type="domain" description="Nucleotidyl transferase" evidence="1">
    <location>
        <begin position="8"/>
        <end position="228"/>
    </location>
</feature>
<protein>
    <submittedName>
        <fullName evidence="2">D-glycero-D-manno-heptose 1-phosphate guanosyltransferase</fullName>
    </submittedName>
</protein>
<dbReference type="CDD" id="cd06915">
    <property type="entry name" value="NTP_transferase_WcbM_like"/>
    <property type="match status" value="1"/>
</dbReference>
<dbReference type="OrthoDB" id="9788272at2"/>
<evidence type="ECO:0000259" key="1">
    <source>
        <dbReference type="Pfam" id="PF00483"/>
    </source>
</evidence>
<dbReference type="InterPro" id="IPR029044">
    <property type="entry name" value="Nucleotide-diphossugar_trans"/>
</dbReference>
<keyword evidence="3" id="KW-1185">Reference proteome</keyword>
<organism evidence="2 3">
    <name type="scientific">Massilia violaceinigra</name>
    <dbReference type="NCBI Taxonomy" id="2045208"/>
    <lineage>
        <taxon>Bacteria</taxon>
        <taxon>Pseudomonadati</taxon>
        <taxon>Pseudomonadota</taxon>
        <taxon>Betaproteobacteria</taxon>
        <taxon>Burkholderiales</taxon>
        <taxon>Oxalobacteraceae</taxon>
        <taxon>Telluria group</taxon>
        <taxon>Massilia</taxon>
    </lineage>
</organism>